<dbReference type="KEGG" id="cci:CC1G_01130"/>
<feature type="region of interest" description="Disordered" evidence="2">
    <location>
        <begin position="1"/>
        <end position="23"/>
    </location>
</feature>
<dbReference type="InParanoid" id="A8NEL8"/>
<evidence type="ECO:0000256" key="2">
    <source>
        <dbReference type="SAM" id="MobiDB-lite"/>
    </source>
</evidence>
<feature type="region of interest" description="Disordered" evidence="2">
    <location>
        <begin position="444"/>
        <end position="472"/>
    </location>
</feature>
<dbReference type="AlphaFoldDB" id="A8NEL8"/>
<dbReference type="GeneID" id="6009559"/>
<proteinExistence type="predicted"/>
<dbReference type="PANTHER" id="PTHR22761:SF96">
    <property type="entry name" value="BCDNA.GH08385"/>
    <property type="match status" value="1"/>
</dbReference>
<organism evidence="3 4">
    <name type="scientific">Coprinopsis cinerea (strain Okayama-7 / 130 / ATCC MYA-4618 / FGSC 9003)</name>
    <name type="common">Inky cap fungus</name>
    <name type="synonym">Hormographiella aspergillata</name>
    <dbReference type="NCBI Taxonomy" id="240176"/>
    <lineage>
        <taxon>Eukaryota</taxon>
        <taxon>Fungi</taxon>
        <taxon>Dikarya</taxon>
        <taxon>Basidiomycota</taxon>
        <taxon>Agaricomycotina</taxon>
        <taxon>Agaricomycetes</taxon>
        <taxon>Agaricomycetidae</taxon>
        <taxon>Agaricales</taxon>
        <taxon>Agaricineae</taxon>
        <taxon>Psathyrellaceae</taxon>
        <taxon>Coprinopsis</taxon>
    </lineage>
</organism>
<comment type="caution">
    <text evidence="3">The sequence shown here is derived from an EMBL/GenBank/DDBJ whole genome shotgun (WGS) entry which is preliminary data.</text>
</comment>
<dbReference type="RefSeq" id="XP_001833068.2">
    <property type="nucleotide sequence ID" value="XM_001833016.2"/>
</dbReference>
<dbReference type="Gene3D" id="6.10.140.1230">
    <property type="match status" value="1"/>
</dbReference>
<name>A8NEL8_COPC7</name>
<feature type="coiled-coil region" evidence="1">
    <location>
        <begin position="379"/>
        <end position="443"/>
    </location>
</feature>
<dbReference type="GO" id="GO:0000815">
    <property type="term" value="C:ESCRT III complex"/>
    <property type="evidence" value="ECO:0007669"/>
    <property type="project" value="TreeGrafter"/>
</dbReference>
<protein>
    <recommendedName>
        <fullName evidence="5">SNF7 family protein</fullName>
    </recommendedName>
</protein>
<dbReference type="GO" id="GO:0032511">
    <property type="term" value="P:late endosome to vacuole transport via multivesicular body sorting pathway"/>
    <property type="evidence" value="ECO:0007669"/>
    <property type="project" value="TreeGrafter"/>
</dbReference>
<feature type="compositionally biased region" description="Basic and acidic residues" evidence="2">
    <location>
        <begin position="444"/>
        <end position="453"/>
    </location>
</feature>
<dbReference type="FunCoup" id="A8NEL8">
    <property type="interactions" value="56"/>
</dbReference>
<dbReference type="VEuPathDB" id="FungiDB:CC1G_01130"/>
<dbReference type="eggNOG" id="KOG2911">
    <property type="taxonomic scope" value="Eukaryota"/>
</dbReference>
<dbReference type="GO" id="GO:0006900">
    <property type="term" value="P:vesicle budding from membrane"/>
    <property type="evidence" value="ECO:0007669"/>
    <property type="project" value="TreeGrafter"/>
</dbReference>
<reference evidence="3 4" key="1">
    <citation type="journal article" date="2010" name="Proc. Natl. Acad. Sci. U.S.A.">
        <title>Insights into evolution of multicellular fungi from the assembled chromosomes of the mushroom Coprinopsis cinerea (Coprinus cinereus).</title>
        <authorList>
            <person name="Stajich J.E."/>
            <person name="Wilke S.K."/>
            <person name="Ahren D."/>
            <person name="Au C.H."/>
            <person name="Birren B.W."/>
            <person name="Borodovsky M."/>
            <person name="Burns C."/>
            <person name="Canback B."/>
            <person name="Casselton L.A."/>
            <person name="Cheng C.K."/>
            <person name="Deng J."/>
            <person name="Dietrich F.S."/>
            <person name="Fargo D.C."/>
            <person name="Farman M.L."/>
            <person name="Gathman A.C."/>
            <person name="Goldberg J."/>
            <person name="Guigo R."/>
            <person name="Hoegger P.J."/>
            <person name="Hooker J.B."/>
            <person name="Huggins A."/>
            <person name="James T.Y."/>
            <person name="Kamada T."/>
            <person name="Kilaru S."/>
            <person name="Kodira C."/>
            <person name="Kues U."/>
            <person name="Kupfer D."/>
            <person name="Kwan H.S."/>
            <person name="Lomsadze A."/>
            <person name="Li W."/>
            <person name="Lilly W.W."/>
            <person name="Ma L.J."/>
            <person name="Mackey A.J."/>
            <person name="Manning G."/>
            <person name="Martin F."/>
            <person name="Muraguchi H."/>
            <person name="Natvig D.O."/>
            <person name="Palmerini H."/>
            <person name="Ramesh M.A."/>
            <person name="Rehmeyer C.J."/>
            <person name="Roe B.A."/>
            <person name="Shenoy N."/>
            <person name="Stanke M."/>
            <person name="Ter-Hovhannisyan V."/>
            <person name="Tunlid A."/>
            <person name="Velagapudi R."/>
            <person name="Vision T.J."/>
            <person name="Zeng Q."/>
            <person name="Zolan M.E."/>
            <person name="Pukkila P.J."/>
        </authorList>
    </citation>
    <scope>NUCLEOTIDE SEQUENCE [LARGE SCALE GENOMIC DNA]</scope>
    <source>
        <strain evidence="4">Okayama-7 / 130 / ATCC MYA-4618 / FGSC 9003</strain>
    </source>
</reference>
<evidence type="ECO:0000313" key="3">
    <source>
        <dbReference type="EMBL" id="EAU88757.2"/>
    </source>
</evidence>
<dbReference type="GO" id="GO:0009898">
    <property type="term" value="C:cytoplasmic side of plasma membrane"/>
    <property type="evidence" value="ECO:0007669"/>
    <property type="project" value="TreeGrafter"/>
</dbReference>
<dbReference type="PANTHER" id="PTHR22761">
    <property type="entry name" value="CHARGED MULTIVESICULAR BODY PROTEIN"/>
    <property type="match status" value="1"/>
</dbReference>
<dbReference type="OMA" id="NEQMATT"/>
<evidence type="ECO:0000256" key="1">
    <source>
        <dbReference type="SAM" id="Coils"/>
    </source>
</evidence>
<dbReference type="STRING" id="240176.A8NEL8"/>
<keyword evidence="1" id="KW-0175">Coiled coil</keyword>
<dbReference type="HOGENOM" id="CLU_021165_1_0_1"/>
<dbReference type="Proteomes" id="UP000001861">
    <property type="component" value="Unassembled WGS sequence"/>
</dbReference>
<feature type="compositionally biased region" description="Low complexity" evidence="2">
    <location>
        <begin position="1"/>
        <end position="12"/>
    </location>
</feature>
<dbReference type="InterPro" id="IPR005024">
    <property type="entry name" value="Snf7_fam"/>
</dbReference>
<keyword evidence="4" id="KW-1185">Reference proteome</keyword>
<sequence>MASTPSTPSSSSQVLSFPPFNSTSTSRLQSLYSDLSRKKHSDPASFQADVVWWKKALETIVSTGLQDGDESTSNSSKRLILQANASLMDLVKVPKVGKPLALGSVLAELHASNTFIPITDFINMKASLYATSSLPVRIASYVIGRPLWWALETAGIVGDEGILGSSMRERNRGTAWYGEYVLVPLVEKAGNAIIQMQEEAGAGPADALYSWSGFSKTFASAIEGGSQDQLHKDDVKVLLKFLERDRGVLVYDKNVIKFVDPSGPSEERTITAVDRGVLELKNAVESVRTQIDALQRKMDRCTRDASAALRQDRKAIALNHIRLRKQLQELLTKRLSSLSTLESTLLTVEASMGDIEIMNSYEASTATLKSILTHPSLQRENIDKTLEALAEANADAREVNEAVQIGGDVAVGAATDDDVEEEYEALLREMETIEIDEKFLESRRRLQESEAPQHRPVSQQQGKQERTPVLAA</sequence>
<evidence type="ECO:0000313" key="4">
    <source>
        <dbReference type="Proteomes" id="UP000001861"/>
    </source>
</evidence>
<dbReference type="Pfam" id="PF03357">
    <property type="entry name" value="Snf7"/>
    <property type="match status" value="1"/>
</dbReference>
<feature type="compositionally biased region" description="Polar residues" evidence="2">
    <location>
        <begin position="13"/>
        <end position="23"/>
    </location>
</feature>
<accession>A8NEL8</accession>
<evidence type="ECO:0008006" key="5">
    <source>
        <dbReference type="Google" id="ProtNLM"/>
    </source>
</evidence>
<dbReference type="EMBL" id="AACS02000002">
    <property type="protein sequence ID" value="EAU88757.2"/>
    <property type="molecule type" value="Genomic_DNA"/>
</dbReference>
<feature type="coiled-coil region" evidence="1">
    <location>
        <begin position="277"/>
        <end position="311"/>
    </location>
</feature>
<dbReference type="OrthoDB" id="10250120at2759"/>
<dbReference type="GO" id="GO:0005771">
    <property type="term" value="C:multivesicular body"/>
    <property type="evidence" value="ECO:0007669"/>
    <property type="project" value="TreeGrafter"/>
</dbReference>
<gene>
    <name evidence="3" type="ORF">CC1G_01130</name>
</gene>